<comment type="caution">
    <text evidence="2">The sequence shown here is derived from an EMBL/GenBank/DDBJ whole genome shotgun (WGS) entry which is preliminary data.</text>
</comment>
<name>A0A2P8D448_9BACT</name>
<organism evidence="2 3">
    <name type="scientific">Taibaiella chishuiensis</name>
    <dbReference type="NCBI Taxonomy" id="1434707"/>
    <lineage>
        <taxon>Bacteria</taxon>
        <taxon>Pseudomonadati</taxon>
        <taxon>Bacteroidota</taxon>
        <taxon>Chitinophagia</taxon>
        <taxon>Chitinophagales</taxon>
        <taxon>Chitinophagaceae</taxon>
        <taxon>Taibaiella</taxon>
    </lineage>
</organism>
<feature type="transmembrane region" description="Helical" evidence="1">
    <location>
        <begin position="86"/>
        <end position="103"/>
    </location>
</feature>
<sequence length="329" mass="38554">MSKHHVRKDPTCQNCGHTVPQRYCSYCGQENIETRQSFGHLVRHFAEDVTHYDNSFWRTIKYLLGRPAYLTKTYLAGKRNSFLPPVRLYIFVSFVAFFIPYLLPDLTGDFKYPDPVIQRAEAHTDEALYGIGLRNGTQFYARSHYHTQAQLDSLQQALPAGNKLNAFDYWTEKKMIELGKYKQEELAEKFNESFAHNFPKGLFVYMPVFALVVGLFHNRKRWYYFDHAIFTLHYFSFLLLAFTLLNIVNSLLPLNLVFSYERTATYIYAISSLLVFSWFVYYFARGHHKMYGESMMISALKSFFIFFINLALFFVLLAGLGILTVFTMH</sequence>
<evidence type="ECO:0000256" key="1">
    <source>
        <dbReference type="SAM" id="Phobius"/>
    </source>
</evidence>
<dbReference type="OrthoDB" id="675873at2"/>
<dbReference type="AlphaFoldDB" id="A0A2P8D448"/>
<dbReference type="EMBL" id="PYGD01000004">
    <property type="protein sequence ID" value="PSK91972.1"/>
    <property type="molecule type" value="Genomic_DNA"/>
</dbReference>
<dbReference type="InterPro" id="IPR022134">
    <property type="entry name" value="DUF3667"/>
</dbReference>
<reference evidence="2 3" key="1">
    <citation type="submission" date="2018-03" db="EMBL/GenBank/DDBJ databases">
        <title>Genomic Encyclopedia of Type Strains, Phase III (KMG-III): the genomes of soil and plant-associated and newly described type strains.</title>
        <authorList>
            <person name="Whitman W."/>
        </authorList>
    </citation>
    <scope>NUCLEOTIDE SEQUENCE [LARGE SCALE GENOMIC DNA]</scope>
    <source>
        <strain evidence="2 3">CGMCC 1.12700</strain>
    </source>
</reference>
<feature type="transmembrane region" description="Helical" evidence="1">
    <location>
        <begin position="228"/>
        <end position="252"/>
    </location>
</feature>
<dbReference type="RefSeq" id="WP_106523053.1">
    <property type="nucleotide sequence ID" value="NZ_PYGD01000004.1"/>
</dbReference>
<evidence type="ECO:0000313" key="3">
    <source>
        <dbReference type="Proteomes" id="UP000240572"/>
    </source>
</evidence>
<keyword evidence="3" id="KW-1185">Reference proteome</keyword>
<feature type="transmembrane region" description="Helical" evidence="1">
    <location>
        <begin position="303"/>
        <end position="326"/>
    </location>
</feature>
<evidence type="ECO:0000313" key="2">
    <source>
        <dbReference type="EMBL" id="PSK91972.1"/>
    </source>
</evidence>
<protein>
    <submittedName>
        <fullName evidence="2">Uncharacterized protein DUF3667</fullName>
    </submittedName>
</protein>
<dbReference type="Proteomes" id="UP000240572">
    <property type="component" value="Unassembled WGS sequence"/>
</dbReference>
<keyword evidence="1" id="KW-0812">Transmembrane</keyword>
<keyword evidence="1" id="KW-0472">Membrane</keyword>
<feature type="transmembrane region" description="Helical" evidence="1">
    <location>
        <begin position="198"/>
        <end position="216"/>
    </location>
</feature>
<dbReference type="Pfam" id="PF12412">
    <property type="entry name" value="DUF3667"/>
    <property type="match status" value="1"/>
</dbReference>
<accession>A0A2P8D448</accession>
<gene>
    <name evidence="2" type="ORF">B0I18_10466</name>
</gene>
<keyword evidence="1" id="KW-1133">Transmembrane helix</keyword>
<proteinExistence type="predicted"/>
<feature type="transmembrane region" description="Helical" evidence="1">
    <location>
        <begin position="264"/>
        <end position="283"/>
    </location>
</feature>